<proteinExistence type="predicted"/>
<sequence>MPHFHQVFNKIVGVTPNQFRRTCI</sequence>
<protein>
    <recommendedName>
        <fullName evidence="1">HTH araC/xylS-type domain-containing protein</fullName>
    </recommendedName>
</protein>
<name>A0ABW9Y1A2_9BACL</name>
<gene>
    <name evidence="2" type="ORF">GT019_30565</name>
</gene>
<dbReference type="InterPro" id="IPR018060">
    <property type="entry name" value="HTH_AraC"/>
</dbReference>
<evidence type="ECO:0000259" key="1">
    <source>
        <dbReference type="PROSITE" id="PS01124"/>
    </source>
</evidence>
<evidence type="ECO:0000313" key="3">
    <source>
        <dbReference type="Proteomes" id="UP000665561"/>
    </source>
</evidence>
<organism evidence="2 3">
    <name type="scientific">Paenibacillus glycinis</name>
    <dbReference type="NCBI Taxonomy" id="2697035"/>
    <lineage>
        <taxon>Bacteria</taxon>
        <taxon>Bacillati</taxon>
        <taxon>Bacillota</taxon>
        <taxon>Bacilli</taxon>
        <taxon>Bacillales</taxon>
        <taxon>Paenibacillaceae</taxon>
        <taxon>Paenibacillus</taxon>
    </lineage>
</organism>
<dbReference type="EMBL" id="JAAAMV010000037">
    <property type="protein sequence ID" value="NBD28229.1"/>
    <property type="molecule type" value="Genomic_DNA"/>
</dbReference>
<dbReference type="Proteomes" id="UP000665561">
    <property type="component" value="Unassembled WGS sequence"/>
</dbReference>
<accession>A0ABW9Y1A2</accession>
<reference evidence="2 3" key="1">
    <citation type="submission" date="2020-01" db="EMBL/GenBank/DDBJ databases">
        <title>Paenibacillus soybeanensis sp. nov. isolated from the nodules of soybean (Glycine max(L.) Merr).</title>
        <authorList>
            <person name="Wang H."/>
        </authorList>
    </citation>
    <scope>NUCLEOTIDE SEQUENCE [LARGE SCALE GENOMIC DNA]</scope>
    <source>
        <strain evidence="2 3">T1</strain>
    </source>
</reference>
<evidence type="ECO:0000313" key="2">
    <source>
        <dbReference type="EMBL" id="NBD28229.1"/>
    </source>
</evidence>
<keyword evidence="3" id="KW-1185">Reference proteome</keyword>
<feature type="domain" description="HTH araC/xylS-type" evidence="1">
    <location>
        <begin position="1"/>
        <end position="22"/>
    </location>
</feature>
<dbReference type="PROSITE" id="PS01124">
    <property type="entry name" value="HTH_ARAC_FAMILY_2"/>
    <property type="match status" value="1"/>
</dbReference>
<comment type="caution">
    <text evidence="2">The sequence shown here is derived from an EMBL/GenBank/DDBJ whole genome shotgun (WGS) entry which is preliminary data.</text>
</comment>
<dbReference type="Gene3D" id="1.10.10.60">
    <property type="entry name" value="Homeodomain-like"/>
    <property type="match status" value="1"/>
</dbReference>